<sequence length="49" mass="5597">MPLAKNWLQQFKAKFEGNKKSPKLADVLAELSQNEELREVKTVLVAVKQ</sequence>
<dbReference type="Proteomes" id="UP000006327">
    <property type="component" value="Unassembled WGS sequence"/>
</dbReference>
<evidence type="ECO:0000313" key="2">
    <source>
        <dbReference type="Proteomes" id="UP000006327"/>
    </source>
</evidence>
<name>K6XL00_9ALTE</name>
<protein>
    <submittedName>
        <fullName evidence="1">Uncharacterized protein</fullName>
    </submittedName>
</protein>
<accession>K6XL00</accession>
<organism evidence="1 2">
    <name type="scientific">Paraglaciecola arctica BSs20135</name>
    <dbReference type="NCBI Taxonomy" id="493475"/>
    <lineage>
        <taxon>Bacteria</taxon>
        <taxon>Pseudomonadati</taxon>
        <taxon>Pseudomonadota</taxon>
        <taxon>Gammaproteobacteria</taxon>
        <taxon>Alteromonadales</taxon>
        <taxon>Alteromonadaceae</taxon>
        <taxon>Paraglaciecola</taxon>
    </lineage>
</organism>
<evidence type="ECO:0000313" key="1">
    <source>
        <dbReference type="EMBL" id="GAC21309.1"/>
    </source>
</evidence>
<proteinExistence type="predicted"/>
<dbReference type="AlphaFoldDB" id="K6XL00"/>
<gene>
    <name evidence="1" type="ORF">GARC_4367</name>
</gene>
<dbReference type="EMBL" id="BAEO01000062">
    <property type="protein sequence ID" value="GAC21309.1"/>
    <property type="molecule type" value="Genomic_DNA"/>
</dbReference>
<reference evidence="1 2" key="1">
    <citation type="journal article" date="2017" name="Antonie Van Leeuwenhoek">
        <title>Rhizobium rhizosphaerae sp. nov., a novel species isolated from rice rhizosphere.</title>
        <authorList>
            <person name="Zhao J.J."/>
            <person name="Zhang J."/>
            <person name="Zhang R.J."/>
            <person name="Zhang C.W."/>
            <person name="Yin H.Q."/>
            <person name="Zhang X.X."/>
        </authorList>
    </citation>
    <scope>NUCLEOTIDE SEQUENCE [LARGE SCALE GENOMIC DNA]</scope>
    <source>
        <strain evidence="1 2">BSs20135</strain>
    </source>
</reference>
<comment type="caution">
    <text evidence="1">The sequence shown here is derived from an EMBL/GenBank/DDBJ whole genome shotgun (WGS) entry which is preliminary data.</text>
</comment>
<keyword evidence="2" id="KW-1185">Reference proteome</keyword>